<protein>
    <submittedName>
        <fullName evidence="2">Uncharacterized protein</fullName>
    </submittedName>
</protein>
<accession>A0A202EAZ4</accession>
<reference evidence="2 3" key="1">
    <citation type="submission" date="2017-02" db="EMBL/GenBank/DDBJ databases">
        <title>Natronthermophilus aegyptiacus gen. nov.,sp. nov., an aerobic, extremely halophilic alkalithermophilic archaeon isolated from the athalassohaline Wadi An Natrun, Egypt.</title>
        <authorList>
            <person name="Zhao B."/>
        </authorList>
    </citation>
    <scope>NUCLEOTIDE SEQUENCE [LARGE SCALE GENOMIC DNA]</scope>
    <source>
        <strain evidence="2 3">CGMCC 1.3597</strain>
    </source>
</reference>
<feature type="region of interest" description="Disordered" evidence="1">
    <location>
        <begin position="135"/>
        <end position="215"/>
    </location>
</feature>
<feature type="compositionally biased region" description="Basic and acidic residues" evidence="1">
    <location>
        <begin position="162"/>
        <end position="193"/>
    </location>
</feature>
<dbReference type="Proteomes" id="UP000196084">
    <property type="component" value="Unassembled WGS sequence"/>
</dbReference>
<dbReference type="OrthoDB" id="203311at2157"/>
<evidence type="ECO:0000313" key="3">
    <source>
        <dbReference type="Proteomes" id="UP000196084"/>
    </source>
</evidence>
<dbReference type="AlphaFoldDB" id="A0A202EAZ4"/>
<dbReference type="InterPro" id="IPR006311">
    <property type="entry name" value="TAT_signal"/>
</dbReference>
<comment type="caution">
    <text evidence="2">The sequence shown here is derived from an EMBL/GenBank/DDBJ whole genome shotgun (WGS) entry which is preliminary data.</text>
</comment>
<dbReference type="PROSITE" id="PS51318">
    <property type="entry name" value="TAT"/>
    <property type="match status" value="1"/>
</dbReference>
<organism evidence="2 3">
    <name type="scientific">Natronolimnobius baerhuensis</name>
    <dbReference type="NCBI Taxonomy" id="253108"/>
    <lineage>
        <taxon>Archaea</taxon>
        <taxon>Methanobacteriati</taxon>
        <taxon>Methanobacteriota</taxon>
        <taxon>Stenosarchaea group</taxon>
        <taxon>Halobacteria</taxon>
        <taxon>Halobacteriales</taxon>
        <taxon>Natrialbaceae</taxon>
        <taxon>Natronolimnobius</taxon>
    </lineage>
</organism>
<evidence type="ECO:0000313" key="2">
    <source>
        <dbReference type="EMBL" id="OVE85397.1"/>
    </source>
</evidence>
<keyword evidence="3" id="KW-1185">Reference proteome</keyword>
<proteinExistence type="predicted"/>
<evidence type="ECO:0000256" key="1">
    <source>
        <dbReference type="SAM" id="MobiDB-lite"/>
    </source>
</evidence>
<sequence>MTDERTLSRRDSLKGIATTGALIGGAGIGLGTASAQETDDHGVSQVTFQQCHSLYVLLEDTDSLPINVWIRTYNAERERFENVVKPITAAHVYQFPAVYGDYYVAEFNVFQFYDHTFDAGDEILSVTIGGETLVNPNNCKALPEDGMDANDRKNGKRHEDHKKHDEDKYAEKKREIGKKDTKDTKEKHDEKAKKEKKHEKGKYDDKDKDKDDSGTIDLNNVRLVAKCVDTPLGLARYRVENQNEKSITVAYGVDDTEQTGSIFVEAKSATYFEIPAPEGDALVGLFYDEHQIDAAESATETVCVPRSRIGFDGRCIDPEAKEARFYVRSGTHTDRTFVYRVAETGEIGTVTIPDDLSSAEIFWVAAPDGEATVTLFYEGHAIGTATVDPDDHC</sequence>
<feature type="compositionally biased region" description="Basic and acidic residues" evidence="1">
    <location>
        <begin position="201"/>
        <end position="213"/>
    </location>
</feature>
<dbReference type="RefSeq" id="WP_054863736.1">
    <property type="nucleotide sequence ID" value="NZ_MWPH01000001.1"/>
</dbReference>
<dbReference type="EMBL" id="MWPH01000001">
    <property type="protein sequence ID" value="OVE85397.1"/>
    <property type="molecule type" value="Genomic_DNA"/>
</dbReference>
<name>A0A202EAZ4_9EURY</name>
<gene>
    <name evidence="2" type="ORF">B2G88_00770</name>
</gene>